<dbReference type="EMBL" id="QOVW01000022">
    <property type="protein sequence ID" value="RDB36838.1"/>
    <property type="molecule type" value="Genomic_DNA"/>
</dbReference>
<name>A0A369KSX1_9BACT</name>
<sequence>MNFFKLIVILIVSFLCNNYIFSQEIIKHSLSASQNDETLSYELMVLKLILDKSKQKFGDYKLVKSEKMSQSRSFQELNKSNPEVHVVATMTSIERESLTIPIRFCIFKGLLGVRIPIVLKKEKSRIENVKTFDNLKSLKAGQVFDWPDTTILQKNNINVITSLQYQNLYPMLERKRFDIFPLGALEVYEIADERQKEFDIDVISYIQLVIIFLLAKKTKNLPNE</sequence>
<accession>A0A369KSX1</accession>
<dbReference type="AlphaFoldDB" id="A0A369KSX1"/>
<keyword evidence="2" id="KW-1185">Reference proteome</keyword>
<evidence type="ECO:0008006" key="3">
    <source>
        <dbReference type="Google" id="ProtNLM"/>
    </source>
</evidence>
<dbReference type="Proteomes" id="UP000253934">
    <property type="component" value="Unassembled WGS sequence"/>
</dbReference>
<evidence type="ECO:0000313" key="2">
    <source>
        <dbReference type="Proteomes" id="UP000253934"/>
    </source>
</evidence>
<comment type="caution">
    <text evidence="1">The sequence shown here is derived from an EMBL/GenBank/DDBJ whole genome shotgun (WGS) entry which is preliminary data.</text>
</comment>
<proteinExistence type="predicted"/>
<organism evidence="1 2">
    <name type="scientific">Spirobacillus cienkowskii</name>
    <dbReference type="NCBI Taxonomy" id="495820"/>
    <lineage>
        <taxon>Bacteria</taxon>
        <taxon>Pseudomonadati</taxon>
        <taxon>Bdellovibrionota</taxon>
        <taxon>Oligoflexia</taxon>
        <taxon>Silvanigrellales</taxon>
        <taxon>Spirobacillus</taxon>
    </lineage>
</organism>
<reference evidence="1" key="1">
    <citation type="submission" date="2018-04" db="EMBL/GenBank/DDBJ databases">
        <title>Draft genome sequence of the Candidatus Spirobacillus cienkowskii, a pathogen of freshwater Daphnia species, reconstructed from hemolymph metagenomic reads.</title>
        <authorList>
            <person name="Bresciani L."/>
            <person name="Lemos L.N."/>
            <person name="Wale N."/>
            <person name="Lin J.Y."/>
            <person name="Fernandes G.R."/>
            <person name="Duffy M.A."/>
            <person name="Rodrigues J.M."/>
        </authorList>
    </citation>
    <scope>NUCLEOTIDE SEQUENCE [LARGE SCALE GENOMIC DNA]</scope>
    <source>
        <strain evidence="1">Binning01</strain>
    </source>
</reference>
<protein>
    <recommendedName>
        <fullName evidence="3">Solute-binding protein family 3/N-terminal domain-containing protein</fullName>
    </recommendedName>
</protein>
<evidence type="ECO:0000313" key="1">
    <source>
        <dbReference type="EMBL" id="RDB36838.1"/>
    </source>
</evidence>
<dbReference type="SUPFAM" id="SSF53850">
    <property type="entry name" value="Periplasmic binding protein-like II"/>
    <property type="match status" value="1"/>
</dbReference>
<gene>
    <name evidence="1" type="ORF">DCC88_03010</name>
</gene>